<dbReference type="Pfam" id="PF06325">
    <property type="entry name" value="PrmA"/>
    <property type="match status" value="1"/>
</dbReference>
<dbReference type="InterPro" id="IPR029063">
    <property type="entry name" value="SAM-dependent_MTases_sf"/>
</dbReference>
<evidence type="ECO:0000256" key="5">
    <source>
        <dbReference type="ARBA" id="ARBA00022691"/>
    </source>
</evidence>
<evidence type="ECO:0000313" key="7">
    <source>
        <dbReference type="EMBL" id="EGK71576.1"/>
    </source>
</evidence>
<dbReference type="PANTHER" id="PTHR43648:SF1">
    <property type="entry name" value="ELECTRON TRANSFER FLAVOPROTEIN BETA SUBUNIT LYSINE METHYLTRANSFERASE"/>
    <property type="match status" value="1"/>
</dbReference>
<reference evidence="7 8" key="1">
    <citation type="journal article" date="2011" name="J. Bacteriol.">
        <title>Genome sequence of Methyloversatilis universalis FAM5T, a methylotrophic representative of the order Rhodocyclales.</title>
        <authorList>
            <person name="Kittichotirat W."/>
            <person name="Good N.M."/>
            <person name="Hall R."/>
            <person name="Bringel F."/>
            <person name="Lajus A."/>
            <person name="Medigue C."/>
            <person name="Smalley N.E."/>
            <person name="Beck D."/>
            <person name="Bumgarner R."/>
            <person name="Vuilleumier S."/>
            <person name="Kalyuzhnaya M.G."/>
        </authorList>
    </citation>
    <scope>NUCLEOTIDE SEQUENCE [LARGE SCALE GENOMIC DNA]</scope>
    <source>
        <strain evidence="8">ATCC BAA-1314 / JCM 13912 / FAM5</strain>
    </source>
</reference>
<keyword evidence="2 6" id="KW-0963">Cytoplasm</keyword>
<keyword evidence="7" id="KW-0689">Ribosomal protein</keyword>
<evidence type="ECO:0000256" key="2">
    <source>
        <dbReference type="ARBA" id="ARBA00022490"/>
    </source>
</evidence>
<comment type="catalytic activity">
    <reaction evidence="6">
        <text>L-lysyl-[protein] + 3 S-adenosyl-L-methionine = N(6),N(6),N(6)-trimethyl-L-lysyl-[protein] + 3 S-adenosyl-L-homocysteine + 3 H(+)</text>
        <dbReference type="Rhea" id="RHEA:54192"/>
        <dbReference type="Rhea" id="RHEA-COMP:9752"/>
        <dbReference type="Rhea" id="RHEA-COMP:13826"/>
        <dbReference type="ChEBI" id="CHEBI:15378"/>
        <dbReference type="ChEBI" id="CHEBI:29969"/>
        <dbReference type="ChEBI" id="CHEBI:57856"/>
        <dbReference type="ChEBI" id="CHEBI:59789"/>
        <dbReference type="ChEBI" id="CHEBI:61961"/>
    </reaction>
</comment>
<dbReference type="HAMAP" id="MF_00735">
    <property type="entry name" value="Methyltr_PrmA"/>
    <property type="match status" value="1"/>
</dbReference>
<dbReference type="PANTHER" id="PTHR43648">
    <property type="entry name" value="ELECTRON TRANSFER FLAVOPROTEIN BETA SUBUNIT LYSINE METHYLTRANSFERASE"/>
    <property type="match status" value="1"/>
</dbReference>
<comment type="function">
    <text evidence="6">Methylates ribosomal protein L11.</text>
</comment>
<dbReference type="GO" id="GO:0005840">
    <property type="term" value="C:ribosome"/>
    <property type="evidence" value="ECO:0007669"/>
    <property type="project" value="UniProtKB-KW"/>
</dbReference>
<protein>
    <recommendedName>
        <fullName evidence="6">Ribosomal protein L11 methyltransferase</fullName>
        <shortName evidence="6">L11 Mtase</shortName>
        <ecNumber evidence="6">2.1.1.-</ecNumber>
    </recommendedName>
</protein>
<evidence type="ECO:0000256" key="4">
    <source>
        <dbReference type="ARBA" id="ARBA00022679"/>
    </source>
</evidence>
<keyword evidence="3 6" id="KW-0489">Methyltransferase</keyword>
<keyword evidence="8" id="KW-1185">Reference proteome</keyword>
<dbReference type="Gene3D" id="3.40.50.150">
    <property type="entry name" value="Vaccinia Virus protein VP39"/>
    <property type="match status" value="1"/>
</dbReference>
<name>F5RCS5_METUF</name>
<keyword evidence="7" id="KW-0687">Ribonucleoprotein</keyword>
<comment type="subcellular location">
    <subcellularLocation>
        <location evidence="6">Cytoplasm</location>
    </subcellularLocation>
</comment>
<dbReference type="GO" id="GO:0016279">
    <property type="term" value="F:protein-lysine N-methyltransferase activity"/>
    <property type="evidence" value="ECO:0007669"/>
    <property type="project" value="TreeGrafter"/>
</dbReference>
<feature type="binding site" evidence="6">
    <location>
        <position position="180"/>
    </location>
    <ligand>
        <name>S-adenosyl-L-methionine</name>
        <dbReference type="ChEBI" id="CHEBI:59789"/>
    </ligand>
</feature>
<dbReference type="CDD" id="cd02440">
    <property type="entry name" value="AdoMet_MTases"/>
    <property type="match status" value="1"/>
</dbReference>
<dbReference type="InterPro" id="IPR004498">
    <property type="entry name" value="Ribosomal_PrmA_MeTrfase"/>
</dbReference>
<comment type="similarity">
    <text evidence="1 6">Belongs to the methyltransferase superfamily. PrmA family.</text>
</comment>
<dbReference type="Proteomes" id="UP000005019">
    <property type="component" value="Unassembled WGS sequence"/>
</dbReference>
<accession>F5RCS5</accession>
<evidence type="ECO:0000256" key="1">
    <source>
        <dbReference type="ARBA" id="ARBA00009741"/>
    </source>
</evidence>
<sequence>MSDAQQGSGWITVTLLADSGNAEALSDALLEAGALSVDIEDADAGTPDEKPQFGEPGMPVAVELWPHSRLHALFDRDADYATAMAEAAEAAGLTAPPPYTTAPLDEQNWVRITQAQFEPIPVSKRLWIVPSWHAQPDPAAINITLDPGMAFGTGSHPTTRLCLEWLDSVIRGGETVIDYGCGSGILALAAAKLGAARVTGTDIDPHAMDAARYNAERNGATLELLHSRENIDHTADVVVANILANPLTVLAPLLCGLTRSGGRIALSGILAAQTDMVRAAYRPAFELEVAGEREGWVLLTGTRA</sequence>
<dbReference type="AlphaFoldDB" id="F5RCS5"/>
<dbReference type="RefSeq" id="WP_008061389.1">
    <property type="nucleotide sequence ID" value="NZ_AFHG01000049.1"/>
</dbReference>
<dbReference type="GO" id="GO:0032259">
    <property type="term" value="P:methylation"/>
    <property type="evidence" value="ECO:0007669"/>
    <property type="project" value="UniProtKB-KW"/>
</dbReference>
<dbReference type="EC" id="2.1.1.-" evidence="6"/>
<dbReference type="SUPFAM" id="SSF53335">
    <property type="entry name" value="S-adenosyl-L-methionine-dependent methyltransferases"/>
    <property type="match status" value="1"/>
</dbReference>
<gene>
    <name evidence="6" type="primary">prmA</name>
    <name evidence="7" type="ORF">METUNv1_02080</name>
</gene>
<dbReference type="InterPro" id="IPR050078">
    <property type="entry name" value="Ribosomal_L11_MeTrfase_PrmA"/>
</dbReference>
<organism evidence="7 8">
    <name type="scientific">Methyloversatilis universalis (strain ATCC BAA-1314 / DSM 25237 / JCM 13912 / CCUG 52030 / FAM5)</name>
    <dbReference type="NCBI Taxonomy" id="1000565"/>
    <lineage>
        <taxon>Bacteria</taxon>
        <taxon>Pseudomonadati</taxon>
        <taxon>Pseudomonadota</taxon>
        <taxon>Betaproteobacteria</taxon>
        <taxon>Nitrosomonadales</taxon>
        <taxon>Sterolibacteriaceae</taxon>
        <taxon>Methyloversatilis</taxon>
    </lineage>
</organism>
<dbReference type="OrthoDB" id="9785995at2"/>
<keyword evidence="4 6" id="KW-0808">Transferase</keyword>
<dbReference type="GO" id="GO:0005829">
    <property type="term" value="C:cytosol"/>
    <property type="evidence" value="ECO:0007669"/>
    <property type="project" value="TreeGrafter"/>
</dbReference>
<feature type="binding site" evidence="6">
    <location>
        <position position="202"/>
    </location>
    <ligand>
        <name>S-adenosyl-L-methionine</name>
        <dbReference type="ChEBI" id="CHEBI:59789"/>
    </ligand>
</feature>
<evidence type="ECO:0000313" key="8">
    <source>
        <dbReference type="Proteomes" id="UP000005019"/>
    </source>
</evidence>
<dbReference type="PIRSF" id="PIRSF000401">
    <property type="entry name" value="RPL11_MTase"/>
    <property type="match status" value="1"/>
</dbReference>
<proteinExistence type="inferred from homology"/>
<comment type="caution">
    <text evidence="7">The sequence shown here is derived from an EMBL/GenBank/DDBJ whole genome shotgun (WGS) entry which is preliminary data.</text>
</comment>
<feature type="binding site" evidence="6">
    <location>
        <position position="159"/>
    </location>
    <ligand>
        <name>S-adenosyl-L-methionine</name>
        <dbReference type="ChEBI" id="CHEBI:59789"/>
    </ligand>
</feature>
<feature type="binding site" evidence="6">
    <location>
        <position position="241"/>
    </location>
    <ligand>
        <name>S-adenosyl-L-methionine</name>
        <dbReference type="ChEBI" id="CHEBI:59789"/>
    </ligand>
</feature>
<evidence type="ECO:0000256" key="3">
    <source>
        <dbReference type="ARBA" id="ARBA00022603"/>
    </source>
</evidence>
<dbReference type="STRING" id="1000565.METUNv1_02080"/>
<dbReference type="NCBIfam" id="TIGR00406">
    <property type="entry name" value="prmA"/>
    <property type="match status" value="1"/>
</dbReference>
<keyword evidence="5 6" id="KW-0949">S-adenosyl-L-methionine</keyword>
<dbReference type="eggNOG" id="COG2264">
    <property type="taxonomic scope" value="Bacteria"/>
</dbReference>
<evidence type="ECO:0000256" key="6">
    <source>
        <dbReference type="HAMAP-Rule" id="MF_00735"/>
    </source>
</evidence>
<dbReference type="EMBL" id="AFHG01000049">
    <property type="protein sequence ID" value="EGK71576.1"/>
    <property type="molecule type" value="Genomic_DNA"/>
</dbReference>